<dbReference type="GO" id="GO:0045125">
    <property type="term" value="F:bioactive lipid receptor activity"/>
    <property type="evidence" value="ECO:0007669"/>
    <property type="project" value="TreeGrafter"/>
</dbReference>
<accession>A0A3P8Z362</accession>
<reference evidence="12" key="1">
    <citation type="journal article" date="2014" name="PLoS ONE">
        <title>The genome and linkage map of the northern pike (Esox lucius): conserved synteny revealed between the salmonid sister group and the Neoteleostei.</title>
        <authorList>
            <person name="Rondeau E.B."/>
            <person name="Minkley D.R."/>
            <person name="Leong J.S."/>
            <person name="Messmer A.M."/>
            <person name="Jantzen J.R."/>
            <person name="von Schalburg K.R."/>
            <person name="Lemon C."/>
            <person name="Bird N.H."/>
            <person name="Koop B.F."/>
        </authorList>
    </citation>
    <scope>NUCLEOTIDE SEQUENCE</scope>
</reference>
<dbReference type="Gene3D" id="1.20.1070.10">
    <property type="entry name" value="Rhodopsin 7-helix transmembrane proteins"/>
    <property type="match status" value="1"/>
</dbReference>
<reference evidence="11" key="3">
    <citation type="submission" date="2025-08" db="UniProtKB">
        <authorList>
            <consortium name="Ensembl"/>
        </authorList>
    </citation>
    <scope>IDENTIFICATION</scope>
</reference>
<evidence type="ECO:0000256" key="4">
    <source>
        <dbReference type="ARBA" id="ARBA00022989"/>
    </source>
</evidence>
<dbReference type="GO" id="GO:0032024">
    <property type="term" value="P:positive regulation of insulin secretion"/>
    <property type="evidence" value="ECO:0007669"/>
    <property type="project" value="TreeGrafter"/>
</dbReference>
<feature type="transmembrane region" description="Helical" evidence="9">
    <location>
        <begin position="124"/>
        <end position="146"/>
    </location>
</feature>
<feature type="transmembrane region" description="Helical" evidence="9">
    <location>
        <begin position="218"/>
        <end position="236"/>
    </location>
</feature>
<dbReference type="GO" id="GO:0070542">
    <property type="term" value="P:response to fatty acid"/>
    <property type="evidence" value="ECO:0007669"/>
    <property type="project" value="TreeGrafter"/>
</dbReference>
<dbReference type="AlphaFoldDB" id="A0A3P8Z362"/>
<feature type="transmembrane region" description="Helical" evidence="9">
    <location>
        <begin position="12"/>
        <end position="33"/>
    </location>
</feature>
<dbReference type="InterPro" id="IPR000276">
    <property type="entry name" value="GPCR_Rhodpsn"/>
</dbReference>
<dbReference type="InterPro" id="IPR013312">
    <property type="entry name" value="GPR40-rel_orph"/>
</dbReference>
<evidence type="ECO:0000256" key="8">
    <source>
        <dbReference type="ARBA" id="ARBA00023224"/>
    </source>
</evidence>
<dbReference type="GO" id="GO:0005886">
    <property type="term" value="C:plasma membrane"/>
    <property type="evidence" value="ECO:0007669"/>
    <property type="project" value="UniProtKB-SubCell"/>
</dbReference>
<keyword evidence="3 9" id="KW-0812">Transmembrane</keyword>
<dbReference type="Proteomes" id="UP000265140">
    <property type="component" value="Chromosome 10"/>
</dbReference>
<reference evidence="11" key="2">
    <citation type="submission" date="2020-02" db="EMBL/GenBank/DDBJ databases">
        <title>Esox lucius (northern pike) genome, fEsoLuc1, primary haplotype.</title>
        <authorList>
            <person name="Myers G."/>
            <person name="Karagic N."/>
            <person name="Meyer A."/>
            <person name="Pippel M."/>
            <person name="Reichard M."/>
            <person name="Winkler S."/>
            <person name="Tracey A."/>
            <person name="Sims Y."/>
            <person name="Howe K."/>
            <person name="Rhie A."/>
            <person name="Formenti G."/>
            <person name="Durbin R."/>
            <person name="Fedrigo O."/>
            <person name="Jarvis E.D."/>
        </authorList>
    </citation>
    <scope>NUCLEOTIDE SEQUENCE [LARGE SCALE GENOMIC DNA]</scope>
</reference>
<dbReference type="InterPro" id="IPR017452">
    <property type="entry name" value="GPCR_Rhodpsn_7TM"/>
</dbReference>
<keyword evidence="2" id="KW-1003">Cell membrane</keyword>
<evidence type="ECO:0000313" key="12">
    <source>
        <dbReference type="Proteomes" id="UP000265140"/>
    </source>
</evidence>
<dbReference type="PROSITE" id="PS50262">
    <property type="entry name" value="G_PROTEIN_RECEP_F1_2"/>
    <property type="match status" value="1"/>
</dbReference>
<dbReference type="InParanoid" id="A0A3P8Z362"/>
<comment type="subcellular location">
    <subcellularLocation>
        <location evidence="1">Cell membrane</location>
        <topology evidence="1">Multi-pass membrane protein</topology>
    </subcellularLocation>
</comment>
<dbReference type="Ensembl" id="ENSELUT00000034396.3">
    <property type="protein sequence ID" value="ENSELUP00000023256.3"/>
    <property type="gene ID" value="ENSELUG00000022133.3"/>
</dbReference>
<dbReference type="PRINTS" id="PR00237">
    <property type="entry name" value="GPCRRHODOPSN"/>
</dbReference>
<proteinExistence type="predicted"/>
<dbReference type="Pfam" id="PF00001">
    <property type="entry name" value="7tm_1"/>
    <property type="match status" value="1"/>
</dbReference>
<name>A0A3P8Z362_ESOLU</name>
<evidence type="ECO:0000256" key="9">
    <source>
        <dbReference type="SAM" id="Phobius"/>
    </source>
</evidence>
<evidence type="ECO:0000256" key="3">
    <source>
        <dbReference type="ARBA" id="ARBA00022692"/>
    </source>
</evidence>
<dbReference type="OMA" id="EWRSEAM"/>
<evidence type="ECO:0000256" key="7">
    <source>
        <dbReference type="ARBA" id="ARBA00023170"/>
    </source>
</evidence>
<evidence type="ECO:0000256" key="5">
    <source>
        <dbReference type="ARBA" id="ARBA00023040"/>
    </source>
</evidence>
<dbReference type="PANTHER" id="PTHR45822">
    <property type="entry name" value="FREE FATTY ACID RECEPTOR 2-RELATED"/>
    <property type="match status" value="1"/>
</dbReference>
<feature type="transmembrane region" description="Helical" evidence="9">
    <location>
        <begin position="45"/>
        <end position="64"/>
    </location>
</feature>
<protein>
    <recommendedName>
        <fullName evidence="10">G-protein coupled receptors family 1 profile domain-containing protein</fullName>
    </recommendedName>
</protein>
<dbReference type="STRING" id="8010.ENSELUP00000023256"/>
<evidence type="ECO:0000259" key="10">
    <source>
        <dbReference type="PROSITE" id="PS50262"/>
    </source>
</evidence>
<sequence>MQLSTKIFVSLIVYSFTFLLGLPSNLLVMFMYIRKARKRGATPNVIYALNLCLANLALVAWLPVKALETIHQNWALPLFLCPVYNFFLFSSIYGSCLFITAVTVGRYLSIAFPISYKLYRSGRISCFISAALWAVVLLHLGLGLAVEDGGSFVYKSTSNMSACFDNFTDDQLEFLLPLRLEMGILLFLLPLAVTASCTLRCVALVWHSSLPAFGKRRVLAVALSTLAVFVVCYAPYNISHFVGFVLQKNVPWRTEAMLSSSCNVFLEPVVMLMLSPATQRGLMGRLCGRPSCGLQSFCLS</sequence>
<keyword evidence="5" id="KW-0297">G-protein coupled receptor</keyword>
<keyword evidence="12" id="KW-1185">Reference proteome</keyword>
<keyword evidence="8" id="KW-0807">Transducer</keyword>
<dbReference type="PRINTS" id="PR01904">
    <property type="entry name" value="GPR40FAMILY"/>
</dbReference>
<feature type="transmembrane region" description="Helical" evidence="9">
    <location>
        <begin position="84"/>
        <end position="104"/>
    </location>
</feature>
<dbReference type="SUPFAM" id="SSF81321">
    <property type="entry name" value="Family A G protein-coupled receptor-like"/>
    <property type="match status" value="1"/>
</dbReference>
<keyword evidence="7" id="KW-0675">Receptor</keyword>
<organism evidence="11 12">
    <name type="scientific">Esox lucius</name>
    <name type="common">Northern pike</name>
    <dbReference type="NCBI Taxonomy" id="8010"/>
    <lineage>
        <taxon>Eukaryota</taxon>
        <taxon>Metazoa</taxon>
        <taxon>Chordata</taxon>
        <taxon>Craniata</taxon>
        <taxon>Vertebrata</taxon>
        <taxon>Euteleostomi</taxon>
        <taxon>Actinopterygii</taxon>
        <taxon>Neopterygii</taxon>
        <taxon>Teleostei</taxon>
        <taxon>Protacanthopterygii</taxon>
        <taxon>Esociformes</taxon>
        <taxon>Esocidae</taxon>
        <taxon>Esox</taxon>
    </lineage>
</organism>
<feature type="domain" description="G-protein coupled receptors family 1 profile" evidence="10">
    <location>
        <begin position="24"/>
        <end position="271"/>
    </location>
</feature>
<evidence type="ECO:0000313" key="11">
    <source>
        <dbReference type="Ensembl" id="ENSELUP00000023256.3"/>
    </source>
</evidence>
<feature type="transmembrane region" description="Helical" evidence="9">
    <location>
        <begin position="184"/>
        <end position="206"/>
    </location>
</feature>
<evidence type="ECO:0000256" key="6">
    <source>
        <dbReference type="ARBA" id="ARBA00023136"/>
    </source>
</evidence>
<keyword evidence="6 9" id="KW-0472">Membrane</keyword>
<evidence type="ECO:0000256" key="1">
    <source>
        <dbReference type="ARBA" id="ARBA00004651"/>
    </source>
</evidence>
<reference evidence="11" key="4">
    <citation type="submission" date="2025-09" db="UniProtKB">
        <authorList>
            <consortium name="Ensembl"/>
        </authorList>
    </citation>
    <scope>IDENTIFICATION</scope>
</reference>
<dbReference type="PANTHER" id="PTHR45822:SF4">
    <property type="entry name" value="FREE FATTY ACID RECEPTOR 1"/>
    <property type="match status" value="1"/>
</dbReference>
<dbReference type="GO" id="GO:0007204">
    <property type="term" value="P:positive regulation of cytosolic calcium ion concentration"/>
    <property type="evidence" value="ECO:0007669"/>
    <property type="project" value="TreeGrafter"/>
</dbReference>
<keyword evidence="4 9" id="KW-1133">Transmembrane helix</keyword>
<dbReference type="GeneTree" id="ENSGT00990000203527"/>
<evidence type="ECO:0000256" key="2">
    <source>
        <dbReference type="ARBA" id="ARBA00022475"/>
    </source>
</evidence>